<dbReference type="PANTHER" id="PTHR31549">
    <property type="entry name" value="PROTEIN, PUTATIVE (DUF247)-RELATED-RELATED"/>
    <property type="match status" value="1"/>
</dbReference>
<reference evidence="2 3" key="1">
    <citation type="submission" date="2024-01" db="EMBL/GenBank/DDBJ databases">
        <authorList>
            <person name="Waweru B."/>
        </authorList>
    </citation>
    <scope>NUCLEOTIDE SEQUENCE [LARGE SCALE GENOMIC DNA]</scope>
</reference>
<organism evidence="2 3">
    <name type="scientific">Dovyalis caffra</name>
    <dbReference type="NCBI Taxonomy" id="77055"/>
    <lineage>
        <taxon>Eukaryota</taxon>
        <taxon>Viridiplantae</taxon>
        <taxon>Streptophyta</taxon>
        <taxon>Embryophyta</taxon>
        <taxon>Tracheophyta</taxon>
        <taxon>Spermatophyta</taxon>
        <taxon>Magnoliopsida</taxon>
        <taxon>eudicotyledons</taxon>
        <taxon>Gunneridae</taxon>
        <taxon>Pentapetalae</taxon>
        <taxon>rosids</taxon>
        <taxon>fabids</taxon>
        <taxon>Malpighiales</taxon>
        <taxon>Salicaceae</taxon>
        <taxon>Flacourtieae</taxon>
        <taxon>Dovyalis</taxon>
    </lineage>
</organism>
<dbReference type="InterPro" id="IPR004158">
    <property type="entry name" value="DUF247_pln"/>
</dbReference>
<name>A0AAV1RZU9_9ROSI</name>
<keyword evidence="1" id="KW-1133">Transmembrane helix</keyword>
<accession>A0AAV1RZU9</accession>
<keyword evidence="1" id="KW-0812">Transmembrane</keyword>
<dbReference type="PANTHER" id="PTHR31549:SF149">
    <property type="entry name" value="ISOPRENOID SYNTHASE DOMAIN-CONTAINING PROTEIN"/>
    <property type="match status" value="1"/>
</dbReference>
<dbReference type="Pfam" id="PF03140">
    <property type="entry name" value="DUF247"/>
    <property type="match status" value="1"/>
</dbReference>
<gene>
    <name evidence="2" type="ORF">DCAF_LOCUS16950</name>
</gene>
<evidence type="ECO:0000313" key="2">
    <source>
        <dbReference type="EMBL" id="CAK7342746.1"/>
    </source>
</evidence>
<protein>
    <submittedName>
        <fullName evidence="2">Uncharacterized protein</fullName>
    </submittedName>
</protein>
<dbReference type="AlphaFoldDB" id="A0AAV1RZU9"/>
<dbReference type="Proteomes" id="UP001314170">
    <property type="component" value="Unassembled WGS sequence"/>
</dbReference>
<feature type="transmembrane region" description="Helical" evidence="1">
    <location>
        <begin position="437"/>
        <end position="454"/>
    </location>
</feature>
<keyword evidence="1" id="KW-0472">Membrane</keyword>
<dbReference type="EMBL" id="CAWUPB010001160">
    <property type="protein sequence ID" value="CAK7342746.1"/>
    <property type="molecule type" value="Genomic_DNA"/>
</dbReference>
<keyword evidence="3" id="KW-1185">Reference proteome</keyword>
<evidence type="ECO:0000256" key="1">
    <source>
        <dbReference type="SAM" id="Phobius"/>
    </source>
</evidence>
<comment type="caution">
    <text evidence="2">The sequence shown here is derived from an EMBL/GenBank/DDBJ whole genome shotgun (WGS) entry which is preliminary data.</text>
</comment>
<sequence length="482" mass="54982">MAETLNIVIENGASSNSSVSNDEWLKSIMAGEGETGNSQQIVPRIHKVPPVLRGIHSKQKCYDPMVVSVGPYHHGKPELYEVERIKATMARRFVQDSGKPIEVLYNKVEKVANSARKYYDEGSTERFGNEEFAHMMFLDGCFIIQFIYCFVKEPEDLRMNGHISALIKRDIFLLENQLPFQVLNTMMSLRFKGEAEGKKLFIDFITKHVRGLPPPSESYKQIIMKFVSKYTWPSRTDQTRTEKKELGDHQPAHLLELLHKELSGRKAIVNNSTNGDADLRSFRSAKELKTVGISFRPSRTDHDLLTGVRFKSTLRGGILELPPIFIDDSTKSVLLNLVAYETCPDASQDLRVNSYICFMDSLIDHADDVKELRSKGILYNFLGSDQQVADLFNEISDYLVPNPDAYHKVQHKIESHYRNLIKKWIAEWLHTHFNSPWAFLAFAAAVFAIILSSIQTYKALFPSEDNEGRLFCSCTTNLTKMN</sequence>
<proteinExistence type="predicted"/>
<evidence type="ECO:0000313" key="3">
    <source>
        <dbReference type="Proteomes" id="UP001314170"/>
    </source>
</evidence>